<feature type="transmembrane region" description="Helical" evidence="1">
    <location>
        <begin position="46"/>
        <end position="68"/>
    </location>
</feature>
<dbReference type="AlphaFoldDB" id="A0A7S1DBE2"/>
<sequence length="243" mass="26632">MATTDDDTDAMKSNTTGTYLLSSLLFLVGSVLFVIGDWLLRIPQVPFSLGIFGFLIFWVIHAVLELFLDFRGGTRTIEHMRYGASSIGVNKVNVLQSLVFGVASLAQGIAMALRVEQTTDFSLWLDVVASALFLLSSILVYVAKRNDCACCCSNGSIDPWTVLDRIANSCFVVAAIFMLLGSVDRQRYPNEFLGFFLTSLASFVMVVIGILYVVADGLRHAEAVRSDKQSGLHDLRSQETPAI</sequence>
<gene>
    <name evidence="2" type="ORF">CTEN0397_LOCUS15195</name>
</gene>
<proteinExistence type="predicted"/>
<name>A0A7S1DBE2_CYCTE</name>
<accession>A0A7S1DBE2</accession>
<evidence type="ECO:0000256" key="1">
    <source>
        <dbReference type="SAM" id="Phobius"/>
    </source>
</evidence>
<feature type="transmembrane region" description="Helical" evidence="1">
    <location>
        <begin position="162"/>
        <end position="180"/>
    </location>
</feature>
<feature type="transmembrane region" description="Helical" evidence="1">
    <location>
        <begin position="89"/>
        <end position="109"/>
    </location>
</feature>
<dbReference type="EMBL" id="HBFW01023609">
    <property type="protein sequence ID" value="CAD8944125.1"/>
    <property type="molecule type" value="Transcribed_RNA"/>
</dbReference>
<protein>
    <submittedName>
        <fullName evidence="2">Uncharacterized protein</fullName>
    </submittedName>
</protein>
<keyword evidence="1" id="KW-0812">Transmembrane</keyword>
<feature type="transmembrane region" description="Helical" evidence="1">
    <location>
        <begin position="121"/>
        <end position="142"/>
    </location>
</feature>
<feature type="transmembrane region" description="Helical" evidence="1">
    <location>
        <begin position="192"/>
        <end position="215"/>
    </location>
</feature>
<keyword evidence="1" id="KW-1133">Transmembrane helix</keyword>
<keyword evidence="1" id="KW-0472">Membrane</keyword>
<feature type="transmembrane region" description="Helical" evidence="1">
    <location>
        <begin position="19"/>
        <end position="40"/>
    </location>
</feature>
<reference evidence="2" key="1">
    <citation type="submission" date="2021-01" db="EMBL/GenBank/DDBJ databases">
        <authorList>
            <person name="Corre E."/>
            <person name="Pelletier E."/>
            <person name="Niang G."/>
            <person name="Scheremetjew M."/>
            <person name="Finn R."/>
            <person name="Kale V."/>
            <person name="Holt S."/>
            <person name="Cochrane G."/>
            <person name="Meng A."/>
            <person name="Brown T."/>
            <person name="Cohen L."/>
        </authorList>
    </citation>
    <scope>NUCLEOTIDE SEQUENCE</scope>
    <source>
        <strain evidence="2">ECT3854</strain>
    </source>
</reference>
<organism evidence="2">
    <name type="scientific">Cyclophora tenuis</name>
    <name type="common">Marine diatom</name>
    <dbReference type="NCBI Taxonomy" id="216820"/>
    <lineage>
        <taxon>Eukaryota</taxon>
        <taxon>Sar</taxon>
        <taxon>Stramenopiles</taxon>
        <taxon>Ochrophyta</taxon>
        <taxon>Bacillariophyta</taxon>
        <taxon>Fragilariophyceae</taxon>
        <taxon>Fragilariophycidae</taxon>
        <taxon>Cyclophorales</taxon>
        <taxon>Cyclophoraceae</taxon>
        <taxon>Cyclophora</taxon>
    </lineage>
</organism>
<evidence type="ECO:0000313" key="2">
    <source>
        <dbReference type="EMBL" id="CAD8944125.1"/>
    </source>
</evidence>